<organism evidence="2 3">
    <name type="scientific">Eragrostis curvula</name>
    <name type="common">weeping love grass</name>
    <dbReference type="NCBI Taxonomy" id="38414"/>
    <lineage>
        <taxon>Eukaryota</taxon>
        <taxon>Viridiplantae</taxon>
        <taxon>Streptophyta</taxon>
        <taxon>Embryophyta</taxon>
        <taxon>Tracheophyta</taxon>
        <taxon>Spermatophyta</taxon>
        <taxon>Magnoliopsida</taxon>
        <taxon>Liliopsida</taxon>
        <taxon>Poales</taxon>
        <taxon>Poaceae</taxon>
        <taxon>PACMAD clade</taxon>
        <taxon>Chloridoideae</taxon>
        <taxon>Eragrostideae</taxon>
        <taxon>Eragrostidinae</taxon>
        <taxon>Eragrostis</taxon>
    </lineage>
</organism>
<gene>
    <name evidence="2" type="ORF">EJB05_06556</name>
</gene>
<dbReference type="AlphaFoldDB" id="A0A5J9WE29"/>
<comment type="caution">
    <text evidence="2">The sequence shown here is derived from an EMBL/GenBank/DDBJ whole genome shotgun (WGS) entry which is preliminary data.</text>
</comment>
<name>A0A5J9WE29_9POAL</name>
<sequence>MEKGKGLARRWAVELHDGSSSSSGPTVPDPPGSPDPPPTRYTPLLILHATGFLQGWILEAGIHMVSLLMQDDAAGARQRKDSETAWKAQVRSIDHPLALLFQKI</sequence>
<dbReference type="EMBL" id="RWGY01000004">
    <property type="protein sequence ID" value="TVU46982.1"/>
    <property type="molecule type" value="Genomic_DNA"/>
</dbReference>
<feature type="region of interest" description="Disordered" evidence="1">
    <location>
        <begin position="14"/>
        <end position="41"/>
    </location>
</feature>
<accession>A0A5J9WE29</accession>
<keyword evidence="3" id="KW-1185">Reference proteome</keyword>
<reference evidence="2 3" key="1">
    <citation type="journal article" date="2019" name="Sci. Rep.">
        <title>A high-quality genome of Eragrostis curvula grass provides insights into Poaceae evolution and supports new strategies to enhance forage quality.</title>
        <authorList>
            <person name="Carballo J."/>
            <person name="Santos B.A.C.M."/>
            <person name="Zappacosta D."/>
            <person name="Garbus I."/>
            <person name="Selva J.P."/>
            <person name="Gallo C.A."/>
            <person name="Diaz A."/>
            <person name="Albertini E."/>
            <person name="Caccamo M."/>
            <person name="Echenique V."/>
        </authorList>
    </citation>
    <scope>NUCLEOTIDE SEQUENCE [LARGE SCALE GENOMIC DNA]</scope>
    <source>
        <strain evidence="3">cv. Victoria</strain>
        <tissue evidence="2">Leaf</tissue>
    </source>
</reference>
<dbReference type="Proteomes" id="UP000324897">
    <property type="component" value="Chromosome 5"/>
</dbReference>
<protein>
    <submittedName>
        <fullName evidence="2">Uncharacterized protein</fullName>
    </submittedName>
</protein>
<evidence type="ECO:0000313" key="3">
    <source>
        <dbReference type="Proteomes" id="UP000324897"/>
    </source>
</evidence>
<evidence type="ECO:0000256" key="1">
    <source>
        <dbReference type="SAM" id="MobiDB-lite"/>
    </source>
</evidence>
<feature type="non-terminal residue" evidence="2">
    <location>
        <position position="1"/>
    </location>
</feature>
<feature type="compositionally biased region" description="Pro residues" evidence="1">
    <location>
        <begin position="27"/>
        <end position="40"/>
    </location>
</feature>
<proteinExistence type="predicted"/>
<dbReference type="Gramene" id="TVU46982">
    <property type="protein sequence ID" value="TVU46982"/>
    <property type="gene ID" value="EJB05_06556"/>
</dbReference>
<evidence type="ECO:0000313" key="2">
    <source>
        <dbReference type="EMBL" id="TVU46982.1"/>
    </source>
</evidence>